<evidence type="ECO:0000313" key="2">
    <source>
        <dbReference type="EMBL" id="DAD90834.1"/>
    </source>
</evidence>
<proteinExistence type="predicted"/>
<protein>
    <submittedName>
        <fullName evidence="2">Uncharacterized protein</fullName>
    </submittedName>
</protein>
<evidence type="ECO:0000256" key="1">
    <source>
        <dbReference type="SAM" id="MobiDB-lite"/>
    </source>
</evidence>
<accession>A0A8S5N9B4</accession>
<dbReference type="EMBL" id="BK015095">
    <property type="protein sequence ID" value="DAD90834.1"/>
    <property type="molecule type" value="Genomic_DNA"/>
</dbReference>
<name>A0A8S5N9B4_9CAUD</name>
<reference evidence="2" key="1">
    <citation type="journal article" date="2021" name="Proc. Natl. Acad. Sci. U.S.A.">
        <title>A Catalog of Tens of Thousands of Viruses from Human Metagenomes Reveals Hidden Associations with Chronic Diseases.</title>
        <authorList>
            <person name="Tisza M.J."/>
            <person name="Buck C.B."/>
        </authorList>
    </citation>
    <scope>NUCLEOTIDE SEQUENCE</scope>
    <source>
        <strain evidence="2">Ct0dB2</strain>
    </source>
</reference>
<sequence length="65" mass="7072">MCMKAKTPDIKQPAPSPTPVAQTDDMAQKRDEQWFTDKKRKKTGYDSTILASALSQATGKTTLGG</sequence>
<feature type="compositionally biased region" description="Basic and acidic residues" evidence="1">
    <location>
        <begin position="26"/>
        <end position="37"/>
    </location>
</feature>
<organism evidence="2">
    <name type="scientific">Podoviridae sp. ct0dB2</name>
    <dbReference type="NCBI Taxonomy" id="2826535"/>
    <lineage>
        <taxon>Viruses</taxon>
        <taxon>Duplodnaviria</taxon>
        <taxon>Heunggongvirae</taxon>
        <taxon>Uroviricota</taxon>
        <taxon>Caudoviricetes</taxon>
    </lineage>
</organism>
<feature type="region of interest" description="Disordered" evidence="1">
    <location>
        <begin position="1"/>
        <end position="41"/>
    </location>
</feature>